<proteinExistence type="predicted"/>
<feature type="chain" id="PRO_5022837728" evidence="1">
    <location>
        <begin position="21"/>
        <end position="179"/>
    </location>
</feature>
<dbReference type="AlphaFoldDB" id="A0A5C3LZ79"/>
<feature type="signal peptide" evidence="1">
    <location>
        <begin position="1"/>
        <end position="20"/>
    </location>
</feature>
<evidence type="ECO:0000256" key="1">
    <source>
        <dbReference type="SAM" id="SignalP"/>
    </source>
</evidence>
<dbReference type="Proteomes" id="UP000308652">
    <property type="component" value="Unassembled WGS sequence"/>
</dbReference>
<evidence type="ECO:0000313" key="2">
    <source>
        <dbReference type="EMBL" id="TFK38005.1"/>
    </source>
</evidence>
<name>A0A5C3LZ79_9AGAR</name>
<keyword evidence="3" id="KW-1185">Reference proteome</keyword>
<evidence type="ECO:0000313" key="3">
    <source>
        <dbReference type="Proteomes" id="UP000308652"/>
    </source>
</evidence>
<sequence length="179" mass="20585">MVQCIRYLIALALFVGPGIAAVIPPQEFATRDVHDNDLEARKIHFGKFIHKVENAGKKIATTFIRRDEDGVYERDIEDDLFARDYDDILFSRDYEDGLYERDVENSELERRKFSFKKIGHSFKNAAKTVGRGAGKALSSPIGQIAMSALPRDLEDDLYERDVPEDEFYAREVDDIYDLE</sequence>
<dbReference type="OrthoDB" id="5150177at2759"/>
<dbReference type="EMBL" id="ML213605">
    <property type="protein sequence ID" value="TFK38005.1"/>
    <property type="molecule type" value="Genomic_DNA"/>
</dbReference>
<keyword evidence="1" id="KW-0732">Signal</keyword>
<organism evidence="2 3">
    <name type="scientific">Crucibulum laeve</name>
    <dbReference type="NCBI Taxonomy" id="68775"/>
    <lineage>
        <taxon>Eukaryota</taxon>
        <taxon>Fungi</taxon>
        <taxon>Dikarya</taxon>
        <taxon>Basidiomycota</taxon>
        <taxon>Agaricomycotina</taxon>
        <taxon>Agaricomycetes</taxon>
        <taxon>Agaricomycetidae</taxon>
        <taxon>Agaricales</taxon>
        <taxon>Agaricineae</taxon>
        <taxon>Nidulariaceae</taxon>
        <taxon>Crucibulum</taxon>
    </lineage>
</organism>
<reference evidence="2 3" key="1">
    <citation type="journal article" date="2019" name="Nat. Ecol. Evol.">
        <title>Megaphylogeny resolves global patterns of mushroom evolution.</title>
        <authorList>
            <person name="Varga T."/>
            <person name="Krizsan K."/>
            <person name="Foldi C."/>
            <person name="Dima B."/>
            <person name="Sanchez-Garcia M."/>
            <person name="Sanchez-Ramirez S."/>
            <person name="Szollosi G.J."/>
            <person name="Szarkandi J.G."/>
            <person name="Papp V."/>
            <person name="Albert L."/>
            <person name="Andreopoulos W."/>
            <person name="Angelini C."/>
            <person name="Antonin V."/>
            <person name="Barry K.W."/>
            <person name="Bougher N.L."/>
            <person name="Buchanan P."/>
            <person name="Buyck B."/>
            <person name="Bense V."/>
            <person name="Catcheside P."/>
            <person name="Chovatia M."/>
            <person name="Cooper J."/>
            <person name="Damon W."/>
            <person name="Desjardin D."/>
            <person name="Finy P."/>
            <person name="Geml J."/>
            <person name="Haridas S."/>
            <person name="Hughes K."/>
            <person name="Justo A."/>
            <person name="Karasinski D."/>
            <person name="Kautmanova I."/>
            <person name="Kiss B."/>
            <person name="Kocsube S."/>
            <person name="Kotiranta H."/>
            <person name="LaButti K.M."/>
            <person name="Lechner B.E."/>
            <person name="Liimatainen K."/>
            <person name="Lipzen A."/>
            <person name="Lukacs Z."/>
            <person name="Mihaltcheva S."/>
            <person name="Morgado L.N."/>
            <person name="Niskanen T."/>
            <person name="Noordeloos M.E."/>
            <person name="Ohm R.A."/>
            <person name="Ortiz-Santana B."/>
            <person name="Ovrebo C."/>
            <person name="Racz N."/>
            <person name="Riley R."/>
            <person name="Savchenko A."/>
            <person name="Shiryaev A."/>
            <person name="Soop K."/>
            <person name="Spirin V."/>
            <person name="Szebenyi C."/>
            <person name="Tomsovsky M."/>
            <person name="Tulloss R.E."/>
            <person name="Uehling J."/>
            <person name="Grigoriev I.V."/>
            <person name="Vagvolgyi C."/>
            <person name="Papp T."/>
            <person name="Martin F.M."/>
            <person name="Miettinen O."/>
            <person name="Hibbett D.S."/>
            <person name="Nagy L.G."/>
        </authorList>
    </citation>
    <scope>NUCLEOTIDE SEQUENCE [LARGE SCALE GENOMIC DNA]</scope>
    <source>
        <strain evidence="2 3">CBS 166.37</strain>
    </source>
</reference>
<protein>
    <submittedName>
        <fullName evidence="2">Uncharacterized protein</fullName>
    </submittedName>
</protein>
<accession>A0A5C3LZ79</accession>
<gene>
    <name evidence="2" type="ORF">BDQ12DRAFT_666600</name>
</gene>